<organism evidence="1 2">
    <name type="scientific">Leptospira saintgironsiae</name>
    <dbReference type="NCBI Taxonomy" id="2023183"/>
    <lineage>
        <taxon>Bacteria</taxon>
        <taxon>Pseudomonadati</taxon>
        <taxon>Spirochaetota</taxon>
        <taxon>Spirochaetia</taxon>
        <taxon>Leptospirales</taxon>
        <taxon>Leptospiraceae</taxon>
        <taxon>Leptospira</taxon>
    </lineage>
</organism>
<proteinExistence type="predicted"/>
<accession>A0A2M9YAF4</accession>
<dbReference type="Proteomes" id="UP000231926">
    <property type="component" value="Unassembled WGS sequence"/>
</dbReference>
<evidence type="ECO:0000313" key="2">
    <source>
        <dbReference type="Proteomes" id="UP000231926"/>
    </source>
</evidence>
<sequence length="138" mass="15528">MSFFGVFWVILGTLIYINREKFDFLKTSSFVFHSKQEAISNAEKNEKKGIILILTPRSCGECGVSATLLEELDSLGWSIVRLEEEDPDYETVLSDDRFSEILPAIQESKPAWGVFNLGEELLLAKPGLPSKLDLETIL</sequence>
<protein>
    <recommendedName>
        <fullName evidence="3">Glutaredoxin domain-containing protein</fullName>
    </recommendedName>
</protein>
<evidence type="ECO:0008006" key="3">
    <source>
        <dbReference type="Google" id="ProtNLM"/>
    </source>
</evidence>
<reference evidence="1 2" key="1">
    <citation type="submission" date="2017-07" db="EMBL/GenBank/DDBJ databases">
        <title>Leptospira spp. isolated from tropical soils.</title>
        <authorList>
            <person name="Thibeaux R."/>
            <person name="Iraola G."/>
            <person name="Ferres I."/>
            <person name="Bierque E."/>
            <person name="Girault D."/>
            <person name="Soupe-Gilbert M.-E."/>
            <person name="Picardeau M."/>
            <person name="Goarant C."/>
        </authorList>
    </citation>
    <scope>NUCLEOTIDE SEQUENCE [LARGE SCALE GENOMIC DNA]</scope>
    <source>
        <strain evidence="1 2">FH4-C-A2</strain>
    </source>
</reference>
<keyword evidence="2" id="KW-1185">Reference proteome</keyword>
<dbReference type="AlphaFoldDB" id="A0A2M9YAF4"/>
<dbReference type="EMBL" id="NPDR01000005">
    <property type="protein sequence ID" value="PJZ48557.1"/>
    <property type="molecule type" value="Genomic_DNA"/>
</dbReference>
<gene>
    <name evidence="1" type="ORF">CH362_12330</name>
</gene>
<comment type="caution">
    <text evidence="1">The sequence shown here is derived from an EMBL/GenBank/DDBJ whole genome shotgun (WGS) entry which is preliminary data.</text>
</comment>
<dbReference type="OrthoDB" id="326390at2"/>
<evidence type="ECO:0000313" key="1">
    <source>
        <dbReference type="EMBL" id="PJZ48557.1"/>
    </source>
</evidence>
<name>A0A2M9YAF4_9LEPT</name>